<dbReference type="Proteomes" id="UP000218899">
    <property type="component" value="Chromosome"/>
</dbReference>
<dbReference type="RefSeq" id="WP_096459308.1">
    <property type="nucleotide sequence ID" value="NZ_AP014936.1"/>
</dbReference>
<dbReference type="PANTHER" id="PTHR39426">
    <property type="entry name" value="HOMOLOGY TO DEATH-ON-CURING PROTEIN OF PHAGE P1"/>
    <property type="match status" value="1"/>
</dbReference>
<dbReference type="AlphaFoldDB" id="A0A1B4V1U3"/>
<protein>
    <submittedName>
        <fullName evidence="2">Death-on-curing protein</fullName>
    </submittedName>
</protein>
<dbReference type="InterPro" id="IPR003812">
    <property type="entry name" value="Fido"/>
</dbReference>
<reference evidence="2 3" key="1">
    <citation type="submission" date="2015-08" db="EMBL/GenBank/DDBJ databases">
        <title>Complete genome sequence of Sulfurifustis variabilis.</title>
        <authorList>
            <person name="Miura A."/>
            <person name="Kojima H."/>
            <person name="Fukui M."/>
        </authorList>
    </citation>
    <scope>NUCLEOTIDE SEQUENCE [LARGE SCALE GENOMIC DNA]</scope>
    <source>
        <strain evidence="3">skN76</strain>
    </source>
</reference>
<evidence type="ECO:0000259" key="1">
    <source>
        <dbReference type="PROSITE" id="PS51459"/>
    </source>
</evidence>
<dbReference type="KEGG" id="sva:SVA_0887"/>
<dbReference type="PROSITE" id="PS51459">
    <property type="entry name" value="FIDO"/>
    <property type="match status" value="1"/>
</dbReference>
<dbReference type="Gene3D" id="1.20.120.1870">
    <property type="entry name" value="Fic/DOC protein, Fido domain"/>
    <property type="match status" value="1"/>
</dbReference>
<name>A0A1B4V1U3_9GAMM</name>
<keyword evidence="3" id="KW-1185">Reference proteome</keyword>
<evidence type="ECO:0000313" key="3">
    <source>
        <dbReference type="Proteomes" id="UP000218899"/>
    </source>
</evidence>
<dbReference type="GO" id="GO:0016301">
    <property type="term" value="F:kinase activity"/>
    <property type="evidence" value="ECO:0007669"/>
    <property type="project" value="InterPro"/>
</dbReference>
<dbReference type="Pfam" id="PF02661">
    <property type="entry name" value="Fic"/>
    <property type="match status" value="1"/>
</dbReference>
<evidence type="ECO:0000313" key="2">
    <source>
        <dbReference type="EMBL" id="BAU47466.1"/>
    </source>
</evidence>
<dbReference type="InterPro" id="IPR006440">
    <property type="entry name" value="Doc"/>
</dbReference>
<feature type="domain" description="Fido" evidence="1">
    <location>
        <begin position="7"/>
        <end position="122"/>
    </location>
</feature>
<dbReference type="SUPFAM" id="SSF140931">
    <property type="entry name" value="Fic-like"/>
    <property type="match status" value="1"/>
</dbReference>
<dbReference type="NCBIfam" id="TIGR01550">
    <property type="entry name" value="DOC_P1"/>
    <property type="match status" value="1"/>
</dbReference>
<dbReference type="InterPro" id="IPR036597">
    <property type="entry name" value="Fido-like_dom_sf"/>
</dbReference>
<accession>A0A1B4V1U3</accession>
<dbReference type="PIRSF" id="PIRSF018297">
    <property type="entry name" value="Doc"/>
    <property type="match status" value="1"/>
</dbReference>
<dbReference type="PANTHER" id="PTHR39426:SF1">
    <property type="entry name" value="HOMOLOGY TO DEATH-ON-CURING PROTEIN OF PHAGE P1"/>
    <property type="match status" value="1"/>
</dbReference>
<dbReference type="InterPro" id="IPR053737">
    <property type="entry name" value="Type_II_TA_Toxin"/>
</dbReference>
<sequence>MSRPKFIGIEAVLAIHYDQVNTFGGAHGLRDQGLLESAFGQAQQTFADTNDIHEAAAQYAVSLARNHPFVDGNKRTAADCMLTFLVLNGFEPTMTNEQLFEWTLKVAIEKLTRTELARSLRGHSRRR</sequence>
<dbReference type="EMBL" id="AP014936">
    <property type="protein sequence ID" value="BAU47466.1"/>
    <property type="molecule type" value="Genomic_DNA"/>
</dbReference>
<gene>
    <name evidence="2" type="ORF">SVA_0887</name>
</gene>
<organism evidence="2 3">
    <name type="scientific">Sulfurifustis variabilis</name>
    <dbReference type="NCBI Taxonomy" id="1675686"/>
    <lineage>
        <taxon>Bacteria</taxon>
        <taxon>Pseudomonadati</taxon>
        <taxon>Pseudomonadota</taxon>
        <taxon>Gammaproteobacteria</taxon>
        <taxon>Acidiferrobacterales</taxon>
        <taxon>Acidiferrobacteraceae</taxon>
        <taxon>Sulfurifustis</taxon>
    </lineage>
</organism>
<proteinExistence type="predicted"/>
<dbReference type="OrthoDB" id="9802752at2"/>